<gene>
    <name evidence="2" type="primary">djlA_1</name>
    <name evidence="2" type="ORF">NCTC7307_04710</name>
</gene>
<reference evidence="2 3" key="1">
    <citation type="submission" date="2018-06" db="EMBL/GenBank/DDBJ databases">
        <authorList>
            <consortium name="Pathogen Informatics"/>
            <person name="Doyle S."/>
        </authorList>
    </citation>
    <scope>NUCLEOTIDE SEQUENCE [LARGE SCALE GENOMIC DNA]</scope>
    <source>
        <strain evidence="2 3">NCTC7307</strain>
    </source>
</reference>
<dbReference type="InterPro" id="IPR036869">
    <property type="entry name" value="J_dom_sf"/>
</dbReference>
<keyword evidence="3" id="KW-1185">Reference proteome</keyword>
<protein>
    <submittedName>
        <fullName evidence="2">DnaJ-like protein</fullName>
    </submittedName>
</protein>
<accession>A0A2X4U3R0</accession>
<evidence type="ECO:0000313" key="2">
    <source>
        <dbReference type="EMBL" id="SQI27320.1"/>
    </source>
</evidence>
<organism evidence="2 3">
    <name type="scientific">Salmonella enterica subsp. arizonae</name>
    <dbReference type="NCBI Taxonomy" id="59203"/>
    <lineage>
        <taxon>Bacteria</taxon>
        <taxon>Pseudomonadati</taxon>
        <taxon>Pseudomonadota</taxon>
        <taxon>Gammaproteobacteria</taxon>
        <taxon>Enterobacterales</taxon>
        <taxon>Enterobacteriaceae</taxon>
        <taxon>Salmonella</taxon>
    </lineage>
</organism>
<evidence type="ECO:0000313" key="3">
    <source>
        <dbReference type="Proteomes" id="UP000248731"/>
    </source>
</evidence>
<dbReference type="Proteomes" id="UP000248731">
    <property type="component" value="Chromosome 1"/>
</dbReference>
<proteinExistence type="predicted"/>
<name>A0A2X4U3R0_SALER</name>
<dbReference type="Gene3D" id="1.10.287.110">
    <property type="entry name" value="DnaJ domain"/>
    <property type="match status" value="1"/>
</dbReference>
<evidence type="ECO:0000256" key="1">
    <source>
        <dbReference type="ARBA" id="ARBA00023186"/>
    </source>
</evidence>
<dbReference type="SUPFAM" id="SSF46565">
    <property type="entry name" value="Chaperone J-domain"/>
    <property type="match status" value="1"/>
</dbReference>
<dbReference type="EMBL" id="LS483466">
    <property type="protein sequence ID" value="SQI27320.1"/>
    <property type="molecule type" value="Genomic_DNA"/>
</dbReference>
<keyword evidence="1" id="KW-0143">Chaperone</keyword>
<dbReference type="AlphaFoldDB" id="A0A2X4U3R0"/>
<sequence length="43" mass="4997">MSEHHPDKLVAKGLPPEMMEMAKQKAQEIQKAYELIKEQKGFK</sequence>